<dbReference type="OrthoDB" id="9789113at2"/>
<evidence type="ECO:0000259" key="1">
    <source>
        <dbReference type="SMART" id="SM00014"/>
    </source>
</evidence>
<name>A0A2P5P5G8_9CHLR</name>
<gene>
    <name evidence="2" type="ORF">JP09_009425</name>
</gene>
<proteinExistence type="predicted"/>
<dbReference type="Pfam" id="PF01569">
    <property type="entry name" value="PAP2"/>
    <property type="match status" value="1"/>
</dbReference>
<evidence type="ECO:0000313" key="2">
    <source>
        <dbReference type="EMBL" id="PPD57534.1"/>
    </source>
</evidence>
<reference evidence="2 3" key="1">
    <citation type="journal article" date="2017" name="ISME J.">
        <title>Grape pomace compost harbors organohalide-respiring Dehalogenimonas species with novel reductive dehalogenase genes.</title>
        <authorList>
            <person name="Yang Y."/>
            <person name="Higgins S.A."/>
            <person name="Yan J."/>
            <person name="Simsir B."/>
            <person name="Chourey K."/>
            <person name="Iyer R."/>
            <person name="Hettich R.L."/>
            <person name="Baldwin B."/>
            <person name="Ogles D.M."/>
            <person name="Loffler F.E."/>
        </authorList>
    </citation>
    <scope>NUCLEOTIDE SEQUENCE [LARGE SCALE GENOMIC DNA]</scope>
    <source>
        <strain evidence="2 3">GP</strain>
    </source>
</reference>
<sequence length="202" mass="22122">MTKTSIKAFPVVPFLVICIGFIILFFITNNPPASFDTSVFNAIHNLNAPLINSIMTGASLLGETWPSIFLALSVTLWFWLKGFKREAIWFALALIAVSSTTSLIKNIADRTRPNGNEFSFISGHTSYFTVFGSYLLLNTQKLIQKASVVTFWRPSIIIVVAIIAFSRIYLGAHWPTDVAGGFVWGLIVLIPGTAGYCQPAAG</sequence>
<dbReference type="Gene3D" id="1.20.144.10">
    <property type="entry name" value="Phosphatidic acid phosphatase type 2/haloperoxidase"/>
    <property type="match status" value="1"/>
</dbReference>
<dbReference type="EMBL" id="JQAN02000012">
    <property type="protein sequence ID" value="PPD57534.1"/>
    <property type="molecule type" value="Genomic_DNA"/>
</dbReference>
<dbReference type="InterPro" id="IPR000326">
    <property type="entry name" value="PAP2/HPO"/>
</dbReference>
<dbReference type="CDD" id="cd03392">
    <property type="entry name" value="PAP2_like_2"/>
    <property type="match status" value="1"/>
</dbReference>
<dbReference type="PANTHER" id="PTHR14969">
    <property type="entry name" value="SPHINGOSINE-1-PHOSPHATE PHOSPHOHYDROLASE"/>
    <property type="match status" value="1"/>
</dbReference>
<dbReference type="Proteomes" id="UP000235653">
    <property type="component" value="Unassembled WGS sequence"/>
</dbReference>
<feature type="domain" description="Phosphatidic acid phosphatase type 2/haloperoxidase" evidence="1">
    <location>
        <begin position="88"/>
        <end position="193"/>
    </location>
</feature>
<dbReference type="SUPFAM" id="SSF48317">
    <property type="entry name" value="Acid phosphatase/Vanadium-dependent haloperoxidase"/>
    <property type="match status" value="1"/>
</dbReference>
<keyword evidence="3" id="KW-1185">Reference proteome</keyword>
<dbReference type="AlphaFoldDB" id="A0A2P5P5G8"/>
<dbReference type="InterPro" id="IPR036938">
    <property type="entry name" value="PAP2/HPO_sf"/>
</dbReference>
<evidence type="ECO:0000313" key="3">
    <source>
        <dbReference type="Proteomes" id="UP000235653"/>
    </source>
</evidence>
<comment type="caution">
    <text evidence="2">The sequence shown here is derived from an EMBL/GenBank/DDBJ whole genome shotgun (WGS) entry which is preliminary data.</text>
</comment>
<dbReference type="SMART" id="SM00014">
    <property type="entry name" value="acidPPc"/>
    <property type="match status" value="1"/>
</dbReference>
<dbReference type="PANTHER" id="PTHR14969:SF13">
    <property type="entry name" value="AT30094P"/>
    <property type="match status" value="1"/>
</dbReference>
<protein>
    <submittedName>
        <fullName evidence="2">PAP2 family protein</fullName>
    </submittedName>
</protein>
<organism evidence="2 3">
    <name type="scientific">Dehalogenimonas etheniformans</name>
    <dbReference type="NCBI Taxonomy" id="1536648"/>
    <lineage>
        <taxon>Bacteria</taxon>
        <taxon>Bacillati</taxon>
        <taxon>Chloroflexota</taxon>
        <taxon>Dehalococcoidia</taxon>
        <taxon>Dehalococcoidales</taxon>
        <taxon>Dehalococcoidaceae</taxon>
        <taxon>Dehalogenimonas</taxon>
    </lineage>
</organism>
<accession>A0A2P5P5G8</accession>
<dbReference type="RefSeq" id="WP_102331725.1">
    <property type="nucleotide sequence ID" value="NZ_CP058566.2"/>
</dbReference>